<evidence type="ECO:0000256" key="5">
    <source>
        <dbReference type="RuleBase" id="RU362057"/>
    </source>
</evidence>
<sequence length="515" mass="56902">MQPLYNLSGRFTSRLYFSYLMETPSSQKLHAVLLSSPGIGHVIPIVELGKRLVTHHGFSVTVYVAGAASQPTASENKIIEAAMNPNLFDIIQLPPADISGLVGPEAKVVTRLCVMMREARPAFRAALSALAVRPDVLIVDLFSAEHLIIGDELRIPKFVYVATNAWLLALTLFCQTLDKLVEGEYVDQPMPLEIPGCTAVRPEDVIDPMLDRSNQQYHEFLRIATKLPMGDGILLNIWEDLQPEMLAALRDEGLLGGIGRVPIYPIGPLIRPPEPVSPDTQLFNWLDRQPSESVIFVSFGSGGTLSADQLTEVAWGLELSRQRFIWVLRAPTIKSGDGSYFDSGNGSLDMLSFLPDGFFGRTQGIGLLIPNWAPQVNVLAHRAVGGFLSHCGWSSTLESILNGVPMIGWPLYAEQRMNATLLAEEIGVAIRPKVLPSKKIVGREEIRCLVRRVMVDEEGNAIRKKVKDLQEGAQEALCKDGSSYEWLCKLKEDCKVRLLEEPTGKKHGEIERPVH</sequence>
<dbReference type="PROSITE" id="PS00375">
    <property type="entry name" value="UDPGT"/>
    <property type="match status" value="1"/>
</dbReference>
<dbReference type="InterPro" id="IPR002213">
    <property type="entry name" value="UDP_glucos_trans"/>
</dbReference>
<comment type="similarity">
    <text evidence="1 4">Belongs to the UDP-glycosyltransferase family.</text>
</comment>
<dbReference type="Pfam" id="PF00201">
    <property type="entry name" value="UDPGT"/>
    <property type="match status" value="1"/>
</dbReference>
<dbReference type="CDD" id="cd03784">
    <property type="entry name" value="GT1_Gtf-like"/>
    <property type="match status" value="1"/>
</dbReference>
<dbReference type="GeneID" id="116202007"/>
<dbReference type="FunFam" id="3.40.50.2000:FF:000051">
    <property type="entry name" value="Glycosyltransferase"/>
    <property type="match status" value="1"/>
</dbReference>
<evidence type="ECO:0000313" key="7">
    <source>
        <dbReference type="RefSeq" id="XP_031389374.1"/>
    </source>
</evidence>
<dbReference type="EC" id="2.4.1.-" evidence="5"/>
<organism evidence="6 7">
    <name type="scientific">Punica granatum</name>
    <name type="common">Pomegranate</name>
    <dbReference type="NCBI Taxonomy" id="22663"/>
    <lineage>
        <taxon>Eukaryota</taxon>
        <taxon>Viridiplantae</taxon>
        <taxon>Streptophyta</taxon>
        <taxon>Embryophyta</taxon>
        <taxon>Tracheophyta</taxon>
        <taxon>Spermatophyta</taxon>
        <taxon>Magnoliopsida</taxon>
        <taxon>eudicotyledons</taxon>
        <taxon>Gunneridae</taxon>
        <taxon>Pentapetalae</taxon>
        <taxon>rosids</taxon>
        <taxon>malvids</taxon>
        <taxon>Myrtales</taxon>
        <taxon>Lythraceae</taxon>
        <taxon>Punica</taxon>
    </lineage>
</organism>
<evidence type="ECO:0000256" key="4">
    <source>
        <dbReference type="RuleBase" id="RU003718"/>
    </source>
</evidence>
<dbReference type="PANTHER" id="PTHR48046:SF1">
    <property type="entry name" value="GLYCOSYLTRANSFERASE-RELATED"/>
    <property type="match status" value="1"/>
</dbReference>
<dbReference type="GO" id="GO:0008194">
    <property type="term" value="F:UDP-glycosyltransferase activity"/>
    <property type="evidence" value="ECO:0007669"/>
    <property type="project" value="InterPro"/>
</dbReference>
<evidence type="ECO:0000256" key="3">
    <source>
        <dbReference type="ARBA" id="ARBA00022679"/>
    </source>
</evidence>
<dbReference type="Proteomes" id="UP000515151">
    <property type="component" value="Chromosome 3"/>
</dbReference>
<proteinExistence type="inferred from homology"/>
<dbReference type="InterPro" id="IPR035595">
    <property type="entry name" value="UDP_glycos_trans_CS"/>
</dbReference>
<protein>
    <recommendedName>
        <fullName evidence="5">Glycosyltransferase</fullName>
        <ecNumber evidence="5">2.4.1.-</ecNumber>
    </recommendedName>
</protein>
<dbReference type="RefSeq" id="XP_031389374.1">
    <property type="nucleotide sequence ID" value="XM_031533514.1"/>
</dbReference>
<accession>A0A6P8D4I1</accession>
<keyword evidence="6" id="KW-1185">Reference proteome</keyword>
<reference evidence="6" key="1">
    <citation type="journal article" date="2020" name="Plant Biotechnol. J.">
        <title>The pomegranate (Punica granatum L.) draft genome dissects genetic divergence between soft- and hard-seeded cultivars.</title>
        <authorList>
            <person name="Luo X."/>
            <person name="Li H."/>
            <person name="Wu Z."/>
            <person name="Yao W."/>
            <person name="Zhao P."/>
            <person name="Cao D."/>
            <person name="Yu H."/>
            <person name="Li K."/>
            <person name="Poudel K."/>
            <person name="Zhao D."/>
            <person name="Zhang F."/>
            <person name="Xia X."/>
            <person name="Chen L."/>
            <person name="Wang Q."/>
            <person name="Jing D."/>
            <person name="Cao S."/>
        </authorList>
    </citation>
    <scope>NUCLEOTIDE SEQUENCE [LARGE SCALE GENOMIC DNA]</scope>
    <source>
        <strain evidence="6">cv. Tunisia</strain>
    </source>
</reference>
<name>A0A6P8D4I1_PUNGR</name>
<evidence type="ECO:0000256" key="1">
    <source>
        <dbReference type="ARBA" id="ARBA00009995"/>
    </source>
</evidence>
<dbReference type="OrthoDB" id="5835829at2759"/>
<dbReference type="PANTHER" id="PTHR48046">
    <property type="entry name" value="UDP-GLYCOSYLTRANSFERASE 72E1"/>
    <property type="match status" value="1"/>
</dbReference>
<dbReference type="SUPFAM" id="SSF53756">
    <property type="entry name" value="UDP-Glycosyltransferase/glycogen phosphorylase"/>
    <property type="match status" value="1"/>
</dbReference>
<dbReference type="Gene3D" id="3.40.50.2000">
    <property type="entry name" value="Glycogen Phosphorylase B"/>
    <property type="match status" value="2"/>
</dbReference>
<evidence type="ECO:0000256" key="2">
    <source>
        <dbReference type="ARBA" id="ARBA00022676"/>
    </source>
</evidence>
<gene>
    <name evidence="7" type="primary">LOC116202007</name>
</gene>
<keyword evidence="3 4" id="KW-0808">Transferase</keyword>
<reference evidence="7" key="2">
    <citation type="submission" date="2025-08" db="UniProtKB">
        <authorList>
            <consortium name="RefSeq"/>
        </authorList>
    </citation>
    <scope>IDENTIFICATION</scope>
    <source>
        <tissue evidence="7">Leaf</tissue>
    </source>
</reference>
<keyword evidence="2 4" id="KW-0328">Glycosyltransferase</keyword>
<evidence type="ECO:0000313" key="6">
    <source>
        <dbReference type="Proteomes" id="UP000515151"/>
    </source>
</evidence>
<dbReference type="AlphaFoldDB" id="A0A6P8D4I1"/>